<accession>A0ABM8H252</accession>
<feature type="chain" id="PRO_5046177434" evidence="2">
    <location>
        <begin position="20"/>
        <end position="137"/>
    </location>
</feature>
<evidence type="ECO:0000256" key="1">
    <source>
        <dbReference type="SAM" id="MobiDB-lite"/>
    </source>
</evidence>
<gene>
    <name evidence="3" type="ORF">GCM10025870_19000</name>
</gene>
<evidence type="ECO:0000313" key="4">
    <source>
        <dbReference type="Proteomes" id="UP001321477"/>
    </source>
</evidence>
<protein>
    <submittedName>
        <fullName evidence="3">Uncharacterized protein</fullName>
    </submittedName>
</protein>
<keyword evidence="2" id="KW-0732">Signal</keyword>
<organism evidence="3 4">
    <name type="scientific">Agromyces marinus</name>
    <dbReference type="NCBI Taxonomy" id="1389020"/>
    <lineage>
        <taxon>Bacteria</taxon>
        <taxon>Bacillati</taxon>
        <taxon>Actinomycetota</taxon>
        <taxon>Actinomycetes</taxon>
        <taxon>Micrococcales</taxon>
        <taxon>Microbacteriaceae</taxon>
        <taxon>Agromyces</taxon>
    </lineage>
</organism>
<name>A0ABM8H252_9MICO</name>
<feature type="signal peptide" evidence="2">
    <location>
        <begin position="1"/>
        <end position="19"/>
    </location>
</feature>
<evidence type="ECO:0000256" key="2">
    <source>
        <dbReference type="SAM" id="SignalP"/>
    </source>
</evidence>
<feature type="compositionally biased region" description="Low complexity" evidence="1">
    <location>
        <begin position="117"/>
        <end position="129"/>
    </location>
</feature>
<reference evidence="4" key="1">
    <citation type="journal article" date="2019" name="Int. J. Syst. Evol. Microbiol.">
        <title>The Global Catalogue of Microorganisms (GCM) 10K type strain sequencing project: providing services to taxonomists for standard genome sequencing and annotation.</title>
        <authorList>
            <consortium name="The Broad Institute Genomics Platform"/>
            <consortium name="The Broad Institute Genome Sequencing Center for Infectious Disease"/>
            <person name="Wu L."/>
            <person name="Ma J."/>
        </authorList>
    </citation>
    <scope>NUCLEOTIDE SEQUENCE [LARGE SCALE GENOMIC DNA]</scope>
    <source>
        <strain evidence="4">NBRC 109019</strain>
    </source>
</reference>
<keyword evidence="4" id="KW-1185">Reference proteome</keyword>
<dbReference type="EMBL" id="AP027734">
    <property type="protein sequence ID" value="BDZ54827.1"/>
    <property type="molecule type" value="Genomic_DNA"/>
</dbReference>
<evidence type="ECO:0000313" key="3">
    <source>
        <dbReference type="EMBL" id="BDZ54827.1"/>
    </source>
</evidence>
<proteinExistence type="predicted"/>
<sequence>MLAVGMLVLPPAALSPALAADRVTDVAPALLAGDPADAVGADSSEFTVRDWASVVASGADPGALAPPEALIGFAMPSDELGEDGFVLTRFAITHCAIDAQPVGVEVSLSGWRSRLAEGSGSASRASSAHARSRAGPR</sequence>
<dbReference type="Proteomes" id="UP001321477">
    <property type="component" value="Chromosome"/>
</dbReference>
<feature type="region of interest" description="Disordered" evidence="1">
    <location>
        <begin position="117"/>
        <end position="137"/>
    </location>
</feature>